<accession>A0A560EIH4</accession>
<evidence type="ECO:0000313" key="2">
    <source>
        <dbReference type="EMBL" id="TWB09181.1"/>
    </source>
</evidence>
<dbReference type="Proteomes" id="UP000319859">
    <property type="component" value="Unassembled WGS sequence"/>
</dbReference>
<feature type="domain" description="PIN" evidence="1">
    <location>
        <begin position="6"/>
        <end position="114"/>
    </location>
</feature>
<dbReference type="PANTHER" id="PTHR36173:SF1">
    <property type="entry name" value="RIBONUCLEASE VAPC22"/>
    <property type="match status" value="1"/>
</dbReference>
<dbReference type="InterPro" id="IPR041705">
    <property type="entry name" value="PIN_Sll0205"/>
</dbReference>
<reference evidence="2 3" key="1">
    <citation type="submission" date="2019-06" db="EMBL/GenBank/DDBJ databases">
        <title>Genomic Encyclopedia of Type Strains, Phase IV (KMG-V): Genome sequencing to study the core and pangenomes of soil and plant-associated prokaryotes.</title>
        <authorList>
            <person name="Whitman W."/>
        </authorList>
    </citation>
    <scope>NUCLEOTIDE SEQUENCE [LARGE SCALE GENOMIC DNA]</scope>
    <source>
        <strain evidence="2 3">BR 11880</strain>
    </source>
</reference>
<dbReference type="OrthoDB" id="9798990at2"/>
<proteinExistence type="predicted"/>
<dbReference type="EMBL" id="VITN01000046">
    <property type="protein sequence ID" value="TWB09181.1"/>
    <property type="molecule type" value="Genomic_DNA"/>
</dbReference>
<dbReference type="InterPro" id="IPR052919">
    <property type="entry name" value="TA_system_RNase"/>
</dbReference>
<dbReference type="AlphaFoldDB" id="A0A560EIH4"/>
<name>A0A560EIH4_9PROT</name>
<sequence>MAKALLLDTHIFLWVRADPARLTERERGLIDRAPRRLVSAVSFWEIALLVSLGRIADDPRLFTLPDGIDLLPVSPVHCRELVDLPPLHRDPFDRMLIAQARVEGLSLLTRDAKIIGYGPAGASLA</sequence>
<dbReference type="SUPFAM" id="SSF88723">
    <property type="entry name" value="PIN domain-like"/>
    <property type="match status" value="1"/>
</dbReference>
<gene>
    <name evidence="2" type="ORF">FBZ89_14611</name>
</gene>
<dbReference type="Gene3D" id="3.40.50.1010">
    <property type="entry name" value="5'-nuclease"/>
    <property type="match status" value="1"/>
</dbReference>
<dbReference type="RefSeq" id="WP_145754736.1">
    <property type="nucleotide sequence ID" value="NZ_VITN01000046.1"/>
</dbReference>
<evidence type="ECO:0000313" key="3">
    <source>
        <dbReference type="Proteomes" id="UP000319859"/>
    </source>
</evidence>
<comment type="caution">
    <text evidence="2">The sequence shown here is derived from an EMBL/GenBank/DDBJ whole genome shotgun (WGS) entry which is preliminary data.</text>
</comment>
<dbReference type="CDD" id="cd09872">
    <property type="entry name" value="PIN_Sll0205-like"/>
    <property type="match status" value="1"/>
</dbReference>
<organism evidence="2 3">
    <name type="scientific">Nitrospirillum amazonense</name>
    <dbReference type="NCBI Taxonomy" id="28077"/>
    <lineage>
        <taxon>Bacteria</taxon>
        <taxon>Pseudomonadati</taxon>
        <taxon>Pseudomonadota</taxon>
        <taxon>Alphaproteobacteria</taxon>
        <taxon>Rhodospirillales</taxon>
        <taxon>Azospirillaceae</taxon>
        <taxon>Nitrospirillum</taxon>
    </lineage>
</organism>
<dbReference type="PANTHER" id="PTHR36173">
    <property type="entry name" value="RIBONUCLEASE VAPC16-RELATED"/>
    <property type="match status" value="1"/>
</dbReference>
<evidence type="ECO:0000259" key="1">
    <source>
        <dbReference type="Pfam" id="PF01850"/>
    </source>
</evidence>
<protein>
    <submittedName>
        <fullName evidence="2">PIN domain nuclease of toxin-antitoxin system</fullName>
    </submittedName>
</protein>
<dbReference type="InterPro" id="IPR002716">
    <property type="entry name" value="PIN_dom"/>
</dbReference>
<dbReference type="InterPro" id="IPR029060">
    <property type="entry name" value="PIN-like_dom_sf"/>
</dbReference>
<dbReference type="Pfam" id="PF01850">
    <property type="entry name" value="PIN"/>
    <property type="match status" value="1"/>
</dbReference>